<feature type="transmembrane region" description="Helical" evidence="1">
    <location>
        <begin position="75"/>
        <end position="98"/>
    </location>
</feature>
<keyword evidence="3" id="KW-1185">Reference proteome</keyword>
<comment type="caution">
    <text evidence="2">The sequence shown here is derived from an EMBL/GenBank/DDBJ whole genome shotgun (WGS) entry which is preliminary data.</text>
</comment>
<dbReference type="SUPFAM" id="SSF81343">
    <property type="entry name" value="Fumarate reductase respiratory complex transmembrane subunits"/>
    <property type="match status" value="1"/>
</dbReference>
<organism evidence="2 3">
    <name type="scientific">Allobranchiibius huperziae</name>
    <dbReference type="NCBI Taxonomy" id="1874116"/>
    <lineage>
        <taxon>Bacteria</taxon>
        <taxon>Bacillati</taxon>
        <taxon>Actinomycetota</taxon>
        <taxon>Actinomycetes</taxon>
        <taxon>Micrococcales</taxon>
        <taxon>Dermacoccaceae</taxon>
        <taxon>Allobranchiibius</taxon>
    </lineage>
</organism>
<accession>A0A853DDM0</accession>
<evidence type="ECO:0000313" key="2">
    <source>
        <dbReference type="EMBL" id="NYJ75502.1"/>
    </source>
</evidence>
<evidence type="ECO:0000256" key="1">
    <source>
        <dbReference type="SAM" id="Phobius"/>
    </source>
</evidence>
<keyword evidence="1" id="KW-1133">Transmembrane helix</keyword>
<evidence type="ECO:0000313" key="3">
    <source>
        <dbReference type="Proteomes" id="UP000571817"/>
    </source>
</evidence>
<protein>
    <submittedName>
        <fullName evidence="2">Succinate dehydrogenase / fumarate reductase cytochrome b subunit</fullName>
    </submittedName>
</protein>
<dbReference type="InterPro" id="IPR011138">
    <property type="entry name" value="Cytochrome_b-558"/>
</dbReference>
<name>A0A853DDM0_9MICO</name>
<keyword evidence="1" id="KW-0472">Membrane</keyword>
<dbReference type="EMBL" id="JACCFW010000001">
    <property type="protein sequence ID" value="NYJ75502.1"/>
    <property type="molecule type" value="Genomic_DNA"/>
</dbReference>
<proteinExistence type="predicted"/>
<dbReference type="GO" id="GO:0016020">
    <property type="term" value="C:membrane"/>
    <property type="evidence" value="ECO:0007669"/>
    <property type="project" value="InterPro"/>
</dbReference>
<keyword evidence="1" id="KW-0812">Transmembrane</keyword>
<feature type="transmembrane region" description="Helical" evidence="1">
    <location>
        <begin position="215"/>
        <end position="240"/>
    </location>
</feature>
<feature type="transmembrane region" description="Helical" evidence="1">
    <location>
        <begin position="21"/>
        <end position="40"/>
    </location>
</feature>
<reference evidence="2 3" key="1">
    <citation type="submission" date="2020-07" db="EMBL/GenBank/DDBJ databases">
        <title>Sequencing the genomes of 1000 actinobacteria strains.</title>
        <authorList>
            <person name="Klenk H.-P."/>
        </authorList>
    </citation>
    <scope>NUCLEOTIDE SEQUENCE [LARGE SCALE GENOMIC DNA]</scope>
    <source>
        <strain evidence="2 3">DSM 29531</strain>
    </source>
</reference>
<sequence>MAISTLPAKRAKRTGKTGSSVYLKTVMAVTGIIFVLYVLAHMYGNLKLFAGHAAYNEYAEGLRTLGTPELPRHGFLTIMEIVLGVSVVLHIYAAVTLWKRSKAARPQRYAVKKTVVQSFSSKWMRWGGLALLLFIIWHLIEFTFFKVNVGPGGQSASVTQDPFELVVHTFNTWWMTLIYLVAMAALLMHLHHGVWSASQTLGLASTPAARRYWKLAGLAIGLIVAVGFIVPPLFILFGVIK</sequence>
<dbReference type="InterPro" id="IPR034804">
    <property type="entry name" value="SQR/QFR_C/D"/>
</dbReference>
<dbReference type="Proteomes" id="UP000571817">
    <property type="component" value="Unassembled WGS sequence"/>
</dbReference>
<gene>
    <name evidence="2" type="ORF">HNR15_002465</name>
</gene>
<feature type="transmembrane region" description="Helical" evidence="1">
    <location>
        <begin position="173"/>
        <end position="194"/>
    </location>
</feature>
<feature type="transmembrane region" description="Helical" evidence="1">
    <location>
        <begin position="123"/>
        <end position="140"/>
    </location>
</feature>
<dbReference type="CDD" id="cd03498">
    <property type="entry name" value="SQR_TypeB_2_TM"/>
    <property type="match status" value="1"/>
</dbReference>
<dbReference type="AlphaFoldDB" id="A0A853DDM0"/>
<dbReference type="NCBIfam" id="TIGR02046">
    <property type="entry name" value="sdhC_b558_fam"/>
    <property type="match status" value="1"/>
</dbReference>
<dbReference type="Gene3D" id="1.20.1300.10">
    <property type="entry name" value="Fumarate reductase/succinate dehydrogenase, transmembrane subunit"/>
    <property type="match status" value="1"/>
</dbReference>
<dbReference type="RefSeq" id="WP_179482228.1">
    <property type="nucleotide sequence ID" value="NZ_JACCFW010000001.1"/>
</dbReference>